<comment type="caution">
    <text evidence="3">The sequence shown here is derived from an EMBL/GenBank/DDBJ whole genome shotgun (WGS) entry which is preliminary data.</text>
</comment>
<gene>
    <name evidence="3" type="ORF">Q4Q39_17750</name>
</gene>
<dbReference type="InterPro" id="IPR026444">
    <property type="entry name" value="Secre_tail"/>
</dbReference>
<dbReference type="EMBL" id="JAUOEM010000007">
    <property type="protein sequence ID" value="MDO5989252.1"/>
    <property type="molecule type" value="Genomic_DNA"/>
</dbReference>
<protein>
    <submittedName>
        <fullName evidence="3">T9SS type A sorting domain-containing protein</fullName>
    </submittedName>
</protein>
<dbReference type="InterPro" id="IPR013517">
    <property type="entry name" value="FG-GAP"/>
</dbReference>
<dbReference type="RefSeq" id="WP_303283912.1">
    <property type="nucleotide sequence ID" value="NZ_BAABCZ010000003.1"/>
</dbReference>
<evidence type="ECO:0000313" key="3">
    <source>
        <dbReference type="EMBL" id="MDO5989252.1"/>
    </source>
</evidence>
<evidence type="ECO:0000256" key="1">
    <source>
        <dbReference type="ARBA" id="ARBA00022729"/>
    </source>
</evidence>
<dbReference type="PANTHER" id="PTHR36220:SF1">
    <property type="entry name" value="GAMMA TUBULIN COMPLEX COMPONENT C-TERMINAL DOMAIN-CONTAINING PROTEIN"/>
    <property type="match status" value="1"/>
</dbReference>
<dbReference type="PANTHER" id="PTHR36220">
    <property type="entry name" value="UNNAMED PRODUCT"/>
    <property type="match status" value="1"/>
</dbReference>
<dbReference type="SMART" id="SM00191">
    <property type="entry name" value="Int_alpha"/>
    <property type="match status" value="7"/>
</dbReference>
<keyword evidence="1" id="KW-0732">Signal</keyword>
<evidence type="ECO:0000259" key="2">
    <source>
        <dbReference type="Pfam" id="PF18962"/>
    </source>
</evidence>
<dbReference type="InterPro" id="IPR015915">
    <property type="entry name" value="Kelch-typ_b-propeller"/>
</dbReference>
<sequence length="490" mass="52077">MKKNLFLVFFIPLLSISQIQIDNDIDGEADDDQFGYSVSLSGDGSIMAISAPKSNDNGNNSGHVKIYENAPSGWTQIGDKIEGQELEDQFGYSISLSNDGSIVAIGSPYNNGVSGIDFGQVQIYKYNELLDTWEKVGNDIKGKAAGNLFGHSVSLSNDGSKVVVGATNFSAVNISYVQVYEYNESSSTWEKLGDDIYGETAGNGAGYSVSFSGNGAAIAVGAPRNDFNGGHVIVYEYNSSFGEWIKMGDNIDGEDRGDQSGYSVSLSDDGLTVAIGSPTNSDLLVTSGHVRVFKYISNSWQQLGSDIDGEAASNQSGTSVSLSGDGTIVAIGSPQSNLASGHVRVFKYNVSSKDWIKIGANIDGEDIADLSGSSVSLSSNNGSKVAIGAPKNLNATNSGHVRVYNLRPVLSSNSFVLSRFRISPNPATFQTTIKLNKGLILEKISIYNGLGQFIKSTQKSIIDTSDLSSGMYYLQIVTDKGNATKKLIIE</sequence>
<dbReference type="Proteomes" id="UP001176891">
    <property type="component" value="Unassembled WGS sequence"/>
</dbReference>
<dbReference type="Gene3D" id="2.120.10.80">
    <property type="entry name" value="Kelch-type beta propeller"/>
    <property type="match status" value="2"/>
</dbReference>
<reference evidence="3" key="1">
    <citation type="submission" date="2023-07" db="EMBL/GenBank/DDBJ databases">
        <title>Two novel species in the genus Flavivirga.</title>
        <authorList>
            <person name="Kwon K."/>
        </authorList>
    </citation>
    <scope>NUCLEOTIDE SEQUENCE</scope>
    <source>
        <strain evidence="3">KACC 14157</strain>
    </source>
</reference>
<organism evidence="3 4">
    <name type="scientific">Flavivirga amylovorans</name>
    <dbReference type="NCBI Taxonomy" id="870486"/>
    <lineage>
        <taxon>Bacteria</taxon>
        <taxon>Pseudomonadati</taxon>
        <taxon>Bacteroidota</taxon>
        <taxon>Flavobacteriia</taxon>
        <taxon>Flavobacteriales</taxon>
        <taxon>Flavobacteriaceae</taxon>
        <taxon>Flavivirga</taxon>
    </lineage>
</organism>
<dbReference type="SUPFAM" id="SSF50965">
    <property type="entry name" value="Galactose oxidase, central domain"/>
    <property type="match status" value="2"/>
</dbReference>
<dbReference type="InterPro" id="IPR013519">
    <property type="entry name" value="Int_alpha_beta-p"/>
</dbReference>
<proteinExistence type="predicted"/>
<accession>A0ABT8X5L9</accession>
<feature type="domain" description="Secretion system C-terminal sorting" evidence="2">
    <location>
        <begin position="422"/>
        <end position="489"/>
    </location>
</feature>
<keyword evidence="4" id="KW-1185">Reference proteome</keyword>
<dbReference type="PROSITE" id="PS51470">
    <property type="entry name" value="FG_GAP"/>
    <property type="match status" value="1"/>
</dbReference>
<dbReference type="InterPro" id="IPR011043">
    <property type="entry name" value="Gal_Oxase/kelch_b-propeller"/>
</dbReference>
<evidence type="ECO:0000313" key="4">
    <source>
        <dbReference type="Proteomes" id="UP001176891"/>
    </source>
</evidence>
<name>A0ABT8X5L9_9FLAO</name>
<dbReference type="Pfam" id="PF14312">
    <property type="entry name" value="FG-GAP_2"/>
    <property type="match status" value="1"/>
</dbReference>
<dbReference type="NCBIfam" id="TIGR04183">
    <property type="entry name" value="Por_Secre_tail"/>
    <property type="match status" value="1"/>
</dbReference>
<dbReference type="Pfam" id="PF18962">
    <property type="entry name" value="Por_Secre_tail"/>
    <property type="match status" value="1"/>
</dbReference>